<dbReference type="AlphaFoldDB" id="A0A9P7J7U1"/>
<feature type="region of interest" description="Disordered" evidence="1">
    <location>
        <begin position="274"/>
        <end position="303"/>
    </location>
</feature>
<comment type="caution">
    <text evidence="2">The sequence shown here is derived from an EMBL/GenBank/DDBJ whole genome shotgun (WGS) entry which is preliminary data.</text>
</comment>
<protein>
    <submittedName>
        <fullName evidence="2">Uncharacterized protein</fullName>
    </submittedName>
</protein>
<name>A0A9P7J7U1_9AGAM</name>
<organism evidence="2 3">
    <name type="scientific">Suillus plorans</name>
    <dbReference type="NCBI Taxonomy" id="116603"/>
    <lineage>
        <taxon>Eukaryota</taxon>
        <taxon>Fungi</taxon>
        <taxon>Dikarya</taxon>
        <taxon>Basidiomycota</taxon>
        <taxon>Agaricomycotina</taxon>
        <taxon>Agaricomycetes</taxon>
        <taxon>Agaricomycetidae</taxon>
        <taxon>Boletales</taxon>
        <taxon>Suillineae</taxon>
        <taxon>Suillaceae</taxon>
        <taxon>Suillus</taxon>
    </lineage>
</organism>
<proteinExistence type="predicted"/>
<evidence type="ECO:0000313" key="3">
    <source>
        <dbReference type="Proteomes" id="UP000719766"/>
    </source>
</evidence>
<reference evidence="2" key="1">
    <citation type="journal article" date="2020" name="New Phytol.">
        <title>Comparative genomics reveals dynamic genome evolution in host specialist ectomycorrhizal fungi.</title>
        <authorList>
            <person name="Lofgren L.A."/>
            <person name="Nguyen N.H."/>
            <person name="Vilgalys R."/>
            <person name="Ruytinx J."/>
            <person name="Liao H.L."/>
            <person name="Branco S."/>
            <person name="Kuo A."/>
            <person name="LaButti K."/>
            <person name="Lipzen A."/>
            <person name="Andreopoulos W."/>
            <person name="Pangilinan J."/>
            <person name="Riley R."/>
            <person name="Hundley H."/>
            <person name="Na H."/>
            <person name="Barry K."/>
            <person name="Grigoriev I.V."/>
            <person name="Stajich J.E."/>
            <person name="Kennedy P.G."/>
        </authorList>
    </citation>
    <scope>NUCLEOTIDE SEQUENCE</scope>
    <source>
        <strain evidence="2">S12</strain>
    </source>
</reference>
<sequence>MDKSSKNDFIQAYLDRQKVYVHSYSSIDPPSKISNGTPTRARDEETKKLKFGFDTPILVPRVAGPDIVSTDKRSVLGLPIKATQKTRKTQKAHDAETSIKENKDSVRAPLITARRDSSKRKRKKAEVPSGSDEEREARLSERRERKRVKRDIVKPNTNIAVHISPSASEKEYKKVARKKGKKHSGTAGLALLHGFSATNVGKNRLTLKPLASLGVFNKGKSSAKTKIYKTKEPAHKLFSEITFLNKTVTAKQYESPVDESVISSRPPSVVKKIKITNHRKDRKSIQSTSNHSASPDLPRGSTAISEPWDIELQSKCPSSDGSCPQPGKSIAGTLVLDPRMANWHDQELPSEGQVIHSSLIITPVKETSHDCIPDEILSSVSASIIATIYDLDGGSSIHPSHSASQVGLKRLGHLSPSVELLASKYFTMRETEHVSRTFDQRHPITNSCGVISGCNPRDAHPLSVSHPHDTSTTRRAAPSNAMVDSSPLRIHGIPEEHFLPIADDLMPTYRGHSITQYSRSNEDVISAWYAPDACTTSLFEGDSGHDDDIRDQDLVYLEPPHLVDEPSFYSLVQAYSSDGLHDIPADEMVVLDEPCQGPRKLIEYTQEVDDYEHSDLALELSSLHHDYFSSPTRSHATAEAYDDDSCSLHPFLQGRAMLLGIPPYVPPWHDPHDHEHTKCGSGLLSAEVDVAKRLKDHWRPHRL</sequence>
<dbReference type="Proteomes" id="UP000719766">
    <property type="component" value="Unassembled WGS sequence"/>
</dbReference>
<feature type="region of interest" description="Disordered" evidence="1">
    <location>
        <begin position="25"/>
        <end position="48"/>
    </location>
</feature>
<keyword evidence="3" id="KW-1185">Reference proteome</keyword>
<accession>A0A9P7J7U1</accession>
<feature type="compositionally biased region" description="Polar residues" evidence="1">
    <location>
        <begin position="25"/>
        <end position="38"/>
    </location>
</feature>
<dbReference type="OrthoDB" id="2537141at2759"/>
<dbReference type="RefSeq" id="XP_041167358.1">
    <property type="nucleotide sequence ID" value="XM_041301497.1"/>
</dbReference>
<dbReference type="EMBL" id="JABBWE010000002">
    <property type="protein sequence ID" value="KAG1806887.1"/>
    <property type="molecule type" value="Genomic_DNA"/>
</dbReference>
<gene>
    <name evidence="2" type="ORF">HD556DRAFT_1324877</name>
</gene>
<evidence type="ECO:0000313" key="2">
    <source>
        <dbReference type="EMBL" id="KAG1806887.1"/>
    </source>
</evidence>
<feature type="compositionally biased region" description="Basic and acidic residues" evidence="1">
    <location>
        <begin position="91"/>
        <end position="106"/>
    </location>
</feature>
<dbReference type="GeneID" id="64595261"/>
<evidence type="ECO:0000256" key="1">
    <source>
        <dbReference type="SAM" id="MobiDB-lite"/>
    </source>
</evidence>
<feature type="region of interest" description="Disordered" evidence="1">
    <location>
        <begin position="80"/>
        <end position="152"/>
    </location>
</feature>